<reference evidence="2 3" key="1">
    <citation type="journal article" date="2021" name="Nat. Plants">
        <title>The Taxus genome provides insights into paclitaxel biosynthesis.</title>
        <authorList>
            <person name="Xiong X."/>
            <person name="Gou J."/>
            <person name="Liao Q."/>
            <person name="Li Y."/>
            <person name="Zhou Q."/>
            <person name="Bi G."/>
            <person name="Li C."/>
            <person name="Du R."/>
            <person name="Wang X."/>
            <person name="Sun T."/>
            <person name="Guo L."/>
            <person name="Liang H."/>
            <person name="Lu P."/>
            <person name="Wu Y."/>
            <person name="Zhang Z."/>
            <person name="Ro D.K."/>
            <person name="Shang Y."/>
            <person name="Huang S."/>
            <person name="Yan J."/>
        </authorList>
    </citation>
    <scope>NUCLEOTIDE SEQUENCE [LARGE SCALE GENOMIC DNA]</scope>
    <source>
        <strain evidence="2">Ta-2019</strain>
    </source>
</reference>
<proteinExistence type="predicted"/>
<name>A0AA38LLZ0_TAXCH</name>
<dbReference type="EMBL" id="JAHRHJ020000002">
    <property type="protein sequence ID" value="KAH9326287.1"/>
    <property type="molecule type" value="Genomic_DNA"/>
</dbReference>
<dbReference type="PANTHER" id="PTHR33431:SF3">
    <property type="entry name" value="ENABLED-LIKE PROTEIN (DUF1635)"/>
    <property type="match status" value="1"/>
</dbReference>
<dbReference type="PANTHER" id="PTHR33431">
    <property type="entry name" value="ENABLED-LIKE PROTEIN (DUF1635)"/>
    <property type="match status" value="1"/>
</dbReference>
<accession>A0AA38LLZ0</accession>
<dbReference type="AlphaFoldDB" id="A0AA38LLZ0"/>
<sequence length="435" mass="48086">MDGISSANYNNNSCNWNQLRGGENTENVRQLLVHLDRERQNAETQNQVNEAKLARLKELVFAMRRERDEAIQQRDEAVEQLLILRHQISQQTYMNSKPPIGSSPLGLDAIPVDQSSSRSLLVDEQNWDWPSDEHDDFHQPAAAPSFIDHNVGGSNLAEKETVFEHPDDDQQDISNFLTQHDPEQQQVEQVDDSSLQRLVEDSMTGLHDLWQQQHAGVTQTSETHMVGISEAACRPRGHGHMAYSNQAGQMIDSNRSSVPAMPFHLPEPPEADPAIMLSTLPERGKLMQAVADAGPLLETLLVTGYVPRWRHPPPPPAMDALEMPVFSIRSPASPPLVQLGHMQPYQSHASCSVLTTSSPSPPLHLGHMQLMHNSPTADHPLHAVTTSASSSADASIRIKETHAFSSPTSKLICCPVINSHDSAFTGPPLKFAKIH</sequence>
<evidence type="ECO:0000313" key="3">
    <source>
        <dbReference type="Proteomes" id="UP000824469"/>
    </source>
</evidence>
<dbReference type="InterPro" id="IPR012862">
    <property type="entry name" value="DUF1635"/>
</dbReference>
<organism evidence="2 3">
    <name type="scientific">Taxus chinensis</name>
    <name type="common">Chinese yew</name>
    <name type="synonym">Taxus wallichiana var. chinensis</name>
    <dbReference type="NCBI Taxonomy" id="29808"/>
    <lineage>
        <taxon>Eukaryota</taxon>
        <taxon>Viridiplantae</taxon>
        <taxon>Streptophyta</taxon>
        <taxon>Embryophyta</taxon>
        <taxon>Tracheophyta</taxon>
        <taxon>Spermatophyta</taxon>
        <taxon>Pinopsida</taxon>
        <taxon>Pinidae</taxon>
        <taxon>Conifers II</taxon>
        <taxon>Cupressales</taxon>
        <taxon>Taxaceae</taxon>
        <taxon>Taxus</taxon>
    </lineage>
</organism>
<dbReference type="OMA" id="CAPMFNS"/>
<feature type="coiled-coil region" evidence="1">
    <location>
        <begin position="25"/>
        <end position="73"/>
    </location>
</feature>
<keyword evidence="1" id="KW-0175">Coiled coil</keyword>
<dbReference type="Pfam" id="PF07795">
    <property type="entry name" value="DUF1635"/>
    <property type="match status" value="1"/>
</dbReference>
<evidence type="ECO:0000313" key="2">
    <source>
        <dbReference type="EMBL" id="KAH9326287.1"/>
    </source>
</evidence>
<protein>
    <submittedName>
        <fullName evidence="2">Uncharacterized protein</fullName>
    </submittedName>
</protein>
<dbReference type="Proteomes" id="UP000824469">
    <property type="component" value="Unassembled WGS sequence"/>
</dbReference>
<evidence type="ECO:0000256" key="1">
    <source>
        <dbReference type="SAM" id="Coils"/>
    </source>
</evidence>
<keyword evidence="3" id="KW-1185">Reference proteome</keyword>
<gene>
    <name evidence="2" type="ORF">KI387_006465</name>
</gene>
<comment type="caution">
    <text evidence="2">The sequence shown here is derived from an EMBL/GenBank/DDBJ whole genome shotgun (WGS) entry which is preliminary data.</text>
</comment>